<organism evidence="4 5">
    <name type="scientific">Hallella mizrahii</name>
    <dbReference type="NCBI Taxonomy" id="2606637"/>
    <lineage>
        <taxon>Bacteria</taxon>
        <taxon>Pseudomonadati</taxon>
        <taxon>Bacteroidota</taxon>
        <taxon>Bacteroidia</taxon>
        <taxon>Bacteroidales</taxon>
        <taxon>Prevotellaceae</taxon>
        <taxon>Hallella</taxon>
    </lineage>
</organism>
<evidence type="ECO:0000256" key="1">
    <source>
        <dbReference type="ARBA" id="ARBA00022741"/>
    </source>
</evidence>
<protein>
    <submittedName>
        <fullName evidence="4">AAA family ATPase</fullName>
    </submittedName>
</protein>
<dbReference type="PANTHER" id="PTHR43637">
    <property type="entry name" value="UPF0273 PROTEIN TM_0370"/>
    <property type="match status" value="1"/>
</dbReference>
<sequence length="285" mass="31189">MNECLDKARSLPPLVTLYPNVVLEGDLCVIFGQSGIGKTIFAMQVARDIAASGRRVLYADFEMTPRQLALRYGTADFPLTLFRAEMDTDNLPEDILKGIEEAALANQTDVVFIDNITALGQSLDKGSDAGSLMAALNALKKQHNWTLIILNHVPKMFSGAVPLSLSAIQGSAKINQLIDDAIGLGQSHKDPSMVYVKQCKWRNGEIAFDSGNVALYERGKDASGNLCFTFKDYGCESDHLSTENTDERDSLKLRVRELSAQGKSQQEIAAECGISQSKVSRLLRQ</sequence>
<dbReference type="SUPFAM" id="SSF52540">
    <property type="entry name" value="P-loop containing nucleoside triphosphate hydrolases"/>
    <property type="match status" value="1"/>
</dbReference>
<dbReference type="SMART" id="SM00382">
    <property type="entry name" value="AAA"/>
    <property type="match status" value="1"/>
</dbReference>
<name>A0A7K0KIX2_9BACT</name>
<feature type="domain" description="AAA+ ATPase" evidence="3">
    <location>
        <begin position="24"/>
        <end position="188"/>
    </location>
</feature>
<keyword evidence="1" id="KW-0547">Nucleotide-binding</keyword>
<dbReference type="InterPro" id="IPR003593">
    <property type="entry name" value="AAA+_ATPase"/>
</dbReference>
<reference evidence="4 5" key="1">
    <citation type="submission" date="2019-08" db="EMBL/GenBank/DDBJ databases">
        <title>In-depth cultivation of the pig gut microbiome towards novel bacterial diversity and tailored functional studies.</title>
        <authorList>
            <person name="Wylensek D."/>
            <person name="Hitch T.C.A."/>
            <person name="Clavel T."/>
        </authorList>
    </citation>
    <scope>NUCLEOTIDE SEQUENCE [LARGE SCALE GENOMIC DNA]</scope>
    <source>
        <strain evidence="4 5">LKV-178-WT-2A</strain>
    </source>
</reference>
<evidence type="ECO:0000313" key="4">
    <source>
        <dbReference type="EMBL" id="MST85819.1"/>
    </source>
</evidence>
<accession>A0A7K0KIX2</accession>
<keyword evidence="2" id="KW-0067">ATP-binding</keyword>
<dbReference type="AlphaFoldDB" id="A0A7K0KIX2"/>
<keyword evidence="5" id="KW-1185">Reference proteome</keyword>
<evidence type="ECO:0000259" key="3">
    <source>
        <dbReference type="SMART" id="SM00382"/>
    </source>
</evidence>
<evidence type="ECO:0000256" key="2">
    <source>
        <dbReference type="ARBA" id="ARBA00022840"/>
    </source>
</evidence>
<dbReference type="EMBL" id="VUNG01000054">
    <property type="protein sequence ID" value="MST85819.1"/>
    <property type="molecule type" value="Genomic_DNA"/>
</dbReference>
<gene>
    <name evidence="4" type="ORF">FYJ73_14285</name>
</gene>
<dbReference type="Gene3D" id="3.40.50.300">
    <property type="entry name" value="P-loop containing nucleotide triphosphate hydrolases"/>
    <property type="match status" value="2"/>
</dbReference>
<dbReference type="InterPro" id="IPR027417">
    <property type="entry name" value="P-loop_NTPase"/>
</dbReference>
<dbReference type="Pfam" id="PF13481">
    <property type="entry name" value="AAA_25"/>
    <property type="match status" value="1"/>
</dbReference>
<proteinExistence type="predicted"/>
<dbReference type="Gene3D" id="1.10.10.60">
    <property type="entry name" value="Homeodomain-like"/>
    <property type="match status" value="1"/>
</dbReference>
<dbReference type="GO" id="GO:0005524">
    <property type="term" value="F:ATP binding"/>
    <property type="evidence" value="ECO:0007669"/>
    <property type="project" value="UniProtKB-KW"/>
</dbReference>
<evidence type="ECO:0000313" key="5">
    <source>
        <dbReference type="Proteomes" id="UP000438914"/>
    </source>
</evidence>
<dbReference type="Proteomes" id="UP000438914">
    <property type="component" value="Unassembled WGS sequence"/>
</dbReference>
<comment type="caution">
    <text evidence="4">The sequence shown here is derived from an EMBL/GenBank/DDBJ whole genome shotgun (WGS) entry which is preliminary data.</text>
</comment>